<protein>
    <submittedName>
        <fullName evidence="2">Uncharacterized protein</fullName>
    </submittedName>
</protein>
<feature type="region of interest" description="Disordered" evidence="1">
    <location>
        <begin position="1"/>
        <end position="69"/>
    </location>
</feature>
<sequence>MAETDLTRLRTPKRRARPKKKANRKVVVSESLKGSVAMTERAASTTDEDMRIDGTVVESPEISSPQATEEVVRSKAEMKSSEQEPKELIVAFPNFLQDNVVPLLKYLDGKQEKYAISKESGFYVEIIRIRSRIKQPVAVKTAKKTKKKCAEATAKAA</sequence>
<dbReference type="EMBL" id="LVLJ01000631">
    <property type="protein sequence ID" value="OAE33546.1"/>
    <property type="molecule type" value="Genomic_DNA"/>
</dbReference>
<comment type="caution">
    <text evidence="2">The sequence shown here is derived from an EMBL/GenBank/DDBJ whole genome shotgun (WGS) entry which is preliminary data.</text>
</comment>
<evidence type="ECO:0000256" key="1">
    <source>
        <dbReference type="SAM" id="MobiDB-lite"/>
    </source>
</evidence>
<organism evidence="2 3">
    <name type="scientific">Marchantia polymorpha subsp. ruderalis</name>
    <dbReference type="NCBI Taxonomy" id="1480154"/>
    <lineage>
        <taxon>Eukaryota</taxon>
        <taxon>Viridiplantae</taxon>
        <taxon>Streptophyta</taxon>
        <taxon>Embryophyta</taxon>
        <taxon>Marchantiophyta</taxon>
        <taxon>Marchantiopsida</taxon>
        <taxon>Marchantiidae</taxon>
        <taxon>Marchantiales</taxon>
        <taxon>Marchantiaceae</taxon>
        <taxon>Marchantia</taxon>
    </lineage>
</organism>
<dbReference type="Proteomes" id="UP000077202">
    <property type="component" value="Unassembled WGS sequence"/>
</dbReference>
<evidence type="ECO:0000313" key="3">
    <source>
        <dbReference type="Proteomes" id="UP000077202"/>
    </source>
</evidence>
<name>A0A176WMS6_MARPO</name>
<proteinExistence type="predicted"/>
<accession>A0A176WMS6</accession>
<dbReference type="AlphaFoldDB" id="A0A176WMS6"/>
<gene>
    <name evidence="2" type="ORF">AXG93_4032s1030</name>
</gene>
<evidence type="ECO:0000313" key="2">
    <source>
        <dbReference type="EMBL" id="OAE33546.1"/>
    </source>
</evidence>
<feature type="compositionally biased region" description="Basic residues" evidence="1">
    <location>
        <begin position="10"/>
        <end position="24"/>
    </location>
</feature>
<keyword evidence="3" id="KW-1185">Reference proteome</keyword>
<reference evidence="2" key="1">
    <citation type="submission" date="2016-03" db="EMBL/GenBank/DDBJ databases">
        <title>Mechanisms controlling the formation of the plant cell surface in tip-growing cells are functionally conserved among land plants.</title>
        <authorList>
            <person name="Honkanen S."/>
            <person name="Jones V.A."/>
            <person name="Morieri G."/>
            <person name="Champion C."/>
            <person name="Hetherington A.J."/>
            <person name="Kelly S."/>
            <person name="Saint-Marcoux D."/>
            <person name="Proust H."/>
            <person name="Prescott H."/>
            <person name="Dolan L."/>
        </authorList>
    </citation>
    <scope>NUCLEOTIDE SEQUENCE [LARGE SCALE GENOMIC DNA]</scope>
    <source>
        <tissue evidence="2">Whole gametophyte</tissue>
    </source>
</reference>